<evidence type="ECO:0000256" key="1">
    <source>
        <dbReference type="SAM" id="Phobius"/>
    </source>
</evidence>
<dbReference type="EMBL" id="HBEL01027520">
    <property type="protein sequence ID" value="CAD8416536.1"/>
    <property type="molecule type" value="Transcribed_RNA"/>
</dbReference>
<keyword evidence="1" id="KW-0812">Transmembrane</keyword>
<proteinExistence type="predicted"/>
<evidence type="ECO:0000313" key="2">
    <source>
        <dbReference type="EMBL" id="CAD8416536.1"/>
    </source>
</evidence>
<name>A0A7S0GGK1_9STRA</name>
<organism evidence="2">
    <name type="scientific">Proboscia inermis</name>
    <dbReference type="NCBI Taxonomy" id="420281"/>
    <lineage>
        <taxon>Eukaryota</taxon>
        <taxon>Sar</taxon>
        <taxon>Stramenopiles</taxon>
        <taxon>Ochrophyta</taxon>
        <taxon>Bacillariophyta</taxon>
        <taxon>Coscinodiscophyceae</taxon>
        <taxon>Rhizosoleniophycidae</taxon>
        <taxon>Rhizosoleniales</taxon>
        <taxon>Rhizosoleniaceae</taxon>
        <taxon>Proboscia</taxon>
    </lineage>
</organism>
<sequence>MEEFFQGREMFLNLNSNFSSQYICSLDSKKRIERKFHLMTVILITLITVVKFVSCFFWRYDYPSAGFVRAFYFTRALTTATSFFYSCSILPSFSFFLRTT</sequence>
<protein>
    <submittedName>
        <fullName evidence="2">Uncharacterized protein</fullName>
    </submittedName>
</protein>
<keyword evidence="1" id="KW-0472">Membrane</keyword>
<dbReference type="AlphaFoldDB" id="A0A7S0GGK1"/>
<feature type="transmembrane region" description="Helical" evidence="1">
    <location>
        <begin position="72"/>
        <end position="97"/>
    </location>
</feature>
<keyword evidence="1" id="KW-1133">Transmembrane helix</keyword>
<gene>
    <name evidence="2" type="ORF">PINE0816_LOCUS12671</name>
</gene>
<feature type="transmembrane region" description="Helical" evidence="1">
    <location>
        <begin position="38"/>
        <end position="60"/>
    </location>
</feature>
<reference evidence="2" key="1">
    <citation type="submission" date="2021-01" db="EMBL/GenBank/DDBJ databases">
        <authorList>
            <person name="Corre E."/>
            <person name="Pelletier E."/>
            <person name="Niang G."/>
            <person name="Scheremetjew M."/>
            <person name="Finn R."/>
            <person name="Kale V."/>
            <person name="Holt S."/>
            <person name="Cochrane G."/>
            <person name="Meng A."/>
            <person name="Brown T."/>
            <person name="Cohen L."/>
        </authorList>
    </citation>
    <scope>NUCLEOTIDE SEQUENCE</scope>
    <source>
        <strain evidence="2">CCAP1064/1</strain>
    </source>
</reference>
<accession>A0A7S0GGK1</accession>